<dbReference type="Gene3D" id="3.40.190.10">
    <property type="entry name" value="Periplasmic binding protein-like II"/>
    <property type="match status" value="2"/>
</dbReference>
<dbReference type="Pfam" id="PF00126">
    <property type="entry name" value="HTH_1"/>
    <property type="match status" value="1"/>
</dbReference>
<dbReference type="InterPro" id="IPR000847">
    <property type="entry name" value="LysR_HTH_N"/>
</dbReference>
<sequence>MLDPVLLQTFLVIAEGNSFSEASRRLNLRQSTVSEHVQKLEKCIGHRLFVRDTHSVTMTSEGEALVEFARNIMETNARAADYFAGTEQRGRLRFGASEDLVPSWLPEVLEGFVSQHPLIEFEFTVALSAVLMNRLDSGELDIILCKRWVGDERGDLVWRDRLVWVGARKDWLRPEGPVPLVLYRPPAITRSAALSALEYAGIPWRIACTSSSLNGLTTATRAGLGLMAHSRRLIPEGLEEVDPGQGLPDLGPVEFMLLKARRAPGRAVAALSAAIRARANLETL</sequence>
<dbReference type="GO" id="GO:0003700">
    <property type="term" value="F:DNA-binding transcription factor activity"/>
    <property type="evidence" value="ECO:0007669"/>
    <property type="project" value="InterPro"/>
</dbReference>
<evidence type="ECO:0000313" key="6">
    <source>
        <dbReference type="EMBL" id="REF87742.1"/>
    </source>
</evidence>
<dbReference type="PANTHER" id="PTHR30579:SF7">
    <property type="entry name" value="HTH-TYPE TRANSCRIPTIONAL REGULATOR LRHA-RELATED"/>
    <property type="match status" value="1"/>
</dbReference>
<feature type="domain" description="HTH lysR-type" evidence="5">
    <location>
        <begin position="2"/>
        <end position="59"/>
    </location>
</feature>
<keyword evidence="2" id="KW-0805">Transcription regulation</keyword>
<dbReference type="Gene3D" id="1.10.10.10">
    <property type="entry name" value="Winged helix-like DNA-binding domain superfamily/Winged helix DNA-binding domain"/>
    <property type="match status" value="1"/>
</dbReference>
<dbReference type="EMBL" id="QUMO01000002">
    <property type="protein sequence ID" value="REF87742.1"/>
    <property type="molecule type" value="Genomic_DNA"/>
</dbReference>
<gene>
    <name evidence="6" type="ORF">DES32_1371</name>
</gene>
<evidence type="ECO:0000256" key="3">
    <source>
        <dbReference type="ARBA" id="ARBA00023125"/>
    </source>
</evidence>
<organism evidence="6 7">
    <name type="scientific">Methylovirgula ligni</name>
    <dbReference type="NCBI Taxonomy" id="569860"/>
    <lineage>
        <taxon>Bacteria</taxon>
        <taxon>Pseudomonadati</taxon>
        <taxon>Pseudomonadota</taxon>
        <taxon>Alphaproteobacteria</taxon>
        <taxon>Hyphomicrobiales</taxon>
        <taxon>Beijerinckiaceae</taxon>
        <taxon>Methylovirgula</taxon>
    </lineage>
</organism>
<dbReference type="AlphaFoldDB" id="A0A3D9YYF5"/>
<dbReference type="InterPro" id="IPR036388">
    <property type="entry name" value="WH-like_DNA-bd_sf"/>
</dbReference>
<dbReference type="SUPFAM" id="SSF46785">
    <property type="entry name" value="Winged helix' DNA-binding domain"/>
    <property type="match status" value="1"/>
</dbReference>
<dbReference type="GO" id="GO:0003677">
    <property type="term" value="F:DNA binding"/>
    <property type="evidence" value="ECO:0007669"/>
    <property type="project" value="UniProtKB-KW"/>
</dbReference>
<protein>
    <submittedName>
        <fullName evidence="6">DNA-binding transcriptional LysR family regulator</fullName>
    </submittedName>
</protein>
<dbReference type="PRINTS" id="PR00039">
    <property type="entry name" value="HTHLYSR"/>
</dbReference>
<reference evidence="6 7" key="1">
    <citation type="submission" date="2018-08" db="EMBL/GenBank/DDBJ databases">
        <title>Genomic Encyclopedia of Type Strains, Phase IV (KMG-IV): sequencing the most valuable type-strain genomes for metagenomic binning, comparative biology and taxonomic classification.</title>
        <authorList>
            <person name="Goeker M."/>
        </authorList>
    </citation>
    <scope>NUCLEOTIDE SEQUENCE [LARGE SCALE GENOMIC DNA]</scope>
    <source>
        <strain evidence="6 7">BW863</strain>
    </source>
</reference>
<dbReference type="InterPro" id="IPR005119">
    <property type="entry name" value="LysR_subst-bd"/>
</dbReference>
<keyword evidence="7" id="KW-1185">Reference proteome</keyword>
<dbReference type="FunFam" id="1.10.10.10:FF:000001">
    <property type="entry name" value="LysR family transcriptional regulator"/>
    <property type="match status" value="1"/>
</dbReference>
<comment type="similarity">
    <text evidence="1">Belongs to the LysR transcriptional regulatory family.</text>
</comment>
<evidence type="ECO:0000256" key="4">
    <source>
        <dbReference type="ARBA" id="ARBA00023163"/>
    </source>
</evidence>
<accession>A0A3D9YYF5</accession>
<dbReference type="Pfam" id="PF03466">
    <property type="entry name" value="LysR_substrate"/>
    <property type="match status" value="1"/>
</dbReference>
<dbReference type="InterPro" id="IPR050176">
    <property type="entry name" value="LTTR"/>
</dbReference>
<dbReference type="SUPFAM" id="SSF53850">
    <property type="entry name" value="Periplasmic binding protein-like II"/>
    <property type="match status" value="1"/>
</dbReference>
<evidence type="ECO:0000313" key="7">
    <source>
        <dbReference type="Proteomes" id="UP000256900"/>
    </source>
</evidence>
<evidence type="ECO:0000256" key="2">
    <source>
        <dbReference type="ARBA" id="ARBA00023015"/>
    </source>
</evidence>
<evidence type="ECO:0000259" key="5">
    <source>
        <dbReference type="PROSITE" id="PS50931"/>
    </source>
</evidence>
<dbReference type="PANTHER" id="PTHR30579">
    <property type="entry name" value="TRANSCRIPTIONAL REGULATOR"/>
    <property type="match status" value="1"/>
</dbReference>
<dbReference type="OrthoDB" id="7840053at2"/>
<keyword evidence="3 6" id="KW-0238">DNA-binding</keyword>
<dbReference type="InterPro" id="IPR036390">
    <property type="entry name" value="WH_DNA-bd_sf"/>
</dbReference>
<dbReference type="Proteomes" id="UP000256900">
    <property type="component" value="Unassembled WGS sequence"/>
</dbReference>
<proteinExistence type="inferred from homology"/>
<evidence type="ECO:0000256" key="1">
    <source>
        <dbReference type="ARBA" id="ARBA00009437"/>
    </source>
</evidence>
<dbReference type="PROSITE" id="PS50931">
    <property type="entry name" value="HTH_LYSR"/>
    <property type="match status" value="1"/>
</dbReference>
<name>A0A3D9YYF5_9HYPH</name>
<comment type="caution">
    <text evidence="6">The sequence shown here is derived from an EMBL/GenBank/DDBJ whole genome shotgun (WGS) entry which is preliminary data.</text>
</comment>
<dbReference type="RefSeq" id="WP_115835910.1">
    <property type="nucleotide sequence ID" value="NZ_CP025086.1"/>
</dbReference>
<keyword evidence="4" id="KW-0804">Transcription</keyword>